<sequence>MKMKSISRKTGMMIAVLALITVMFIPTATAPPPGKEVMTAIWDDSNIVVTVENFLNPGHWYQNRLYQPGTSDTIPPEGPFSPTNMDGYFVLTAFVPSEVGDPYTDRFNVTNSGAGYKGGEWTVCLYKDGVFKEGATEPQDPPKSPRGCETVMVGDDPAIPEFATIAIPTIAMLGLFALYRRKQKK</sequence>
<protein>
    <submittedName>
        <fullName evidence="1">Uncharacterized protein</fullName>
    </submittedName>
</protein>
<accession>A0AC61L0M8</accession>
<dbReference type="Proteomes" id="UP000248329">
    <property type="component" value="Unassembled WGS sequence"/>
</dbReference>
<comment type="caution">
    <text evidence="1">The sequence shown here is derived from an EMBL/GenBank/DDBJ whole genome shotgun (WGS) entry which is preliminary data.</text>
</comment>
<name>A0AC61L0M8_9EURY</name>
<reference evidence="1" key="1">
    <citation type="submission" date="2018-01" db="EMBL/GenBank/DDBJ databases">
        <authorList>
            <person name="Krukenberg V."/>
        </authorList>
    </citation>
    <scope>NUCLEOTIDE SEQUENCE</scope>
    <source>
        <strain evidence="1">E20ANME2</strain>
    </source>
</reference>
<proteinExistence type="predicted"/>
<organism evidence="1 2">
    <name type="scientific">Candidatus Methanogaster sp</name>
    <dbReference type="NCBI Taxonomy" id="3386292"/>
    <lineage>
        <taxon>Archaea</taxon>
        <taxon>Methanobacteriati</taxon>
        <taxon>Methanobacteriota</taxon>
        <taxon>Stenosarchaea group</taxon>
        <taxon>Methanomicrobia</taxon>
        <taxon>Methanosarcinales</taxon>
        <taxon>ANME-2 cluster</taxon>
        <taxon>Candidatus Methanogasteraceae</taxon>
        <taxon>Candidatus Methanogaster</taxon>
    </lineage>
</organism>
<gene>
    <name evidence="1" type="ORF">C4B59_12855</name>
</gene>
<evidence type="ECO:0000313" key="2">
    <source>
        <dbReference type="Proteomes" id="UP000248329"/>
    </source>
</evidence>
<evidence type="ECO:0000313" key="1">
    <source>
        <dbReference type="EMBL" id="PXF58714.1"/>
    </source>
</evidence>
<dbReference type="EMBL" id="PQXF01000033">
    <property type="protein sequence ID" value="PXF58714.1"/>
    <property type="molecule type" value="Genomic_DNA"/>
</dbReference>